<evidence type="ECO:0000313" key="2">
    <source>
        <dbReference type="EMBL" id="JAD96609.1"/>
    </source>
</evidence>
<evidence type="ECO:0000256" key="1">
    <source>
        <dbReference type="SAM" id="SignalP"/>
    </source>
</evidence>
<proteinExistence type="predicted"/>
<reference evidence="2" key="1">
    <citation type="submission" date="2014-09" db="EMBL/GenBank/DDBJ databases">
        <authorList>
            <person name="Magalhaes I.L.F."/>
            <person name="Oliveira U."/>
            <person name="Santos F.R."/>
            <person name="Vidigal T.H.D.A."/>
            <person name="Brescovit A.D."/>
            <person name="Santos A.J."/>
        </authorList>
    </citation>
    <scope>NUCLEOTIDE SEQUENCE</scope>
    <source>
        <tissue evidence="2">Shoot tissue taken approximately 20 cm above the soil surface</tissue>
    </source>
</reference>
<dbReference type="AlphaFoldDB" id="A0A0A9E7A5"/>
<feature type="signal peptide" evidence="1">
    <location>
        <begin position="1"/>
        <end position="21"/>
    </location>
</feature>
<accession>A0A0A9E7A5</accession>
<name>A0A0A9E7A5_ARUDO</name>
<feature type="chain" id="PRO_5002046814" evidence="1">
    <location>
        <begin position="22"/>
        <end position="51"/>
    </location>
</feature>
<keyword evidence="1" id="KW-0732">Signal</keyword>
<reference evidence="2" key="2">
    <citation type="journal article" date="2015" name="Data Brief">
        <title>Shoot transcriptome of the giant reed, Arundo donax.</title>
        <authorList>
            <person name="Barrero R.A."/>
            <person name="Guerrero F.D."/>
            <person name="Moolhuijzen P."/>
            <person name="Goolsby J.A."/>
            <person name="Tidwell J."/>
            <person name="Bellgard S.E."/>
            <person name="Bellgard M.I."/>
        </authorList>
    </citation>
    <scope>NUCLEOTIDE SEQUENCE</scope>
    <source>
        <tissue evidence="2">Shoot tissue taken approximately 20 cm above the soil surface</tissue>
    </source>
</reference>
<dbReference type="EMBL" id="GBRH01201286">
    <property type="protein sequence ID" value="JAD96609.1"/>
    <property type="molecule type" value="Transcribed_RNA"/>
</dbReference>
<organism evidence="2">
    <name type="scientific">Arundo donax</name>
    <name type="common">Giant reed</name>
    <name type="synonym">Donax arundinaceus</name>
    <dbReference type="NCBI Taxonomy" id="35708"/>
    <lineage>
        <taxon>Eukaryota</taxon>
        <taxon>Viridiplantae</taxon>
        <taxon>Streptophyta</taxon>
        <taxon>Embryophyta</taxon>
        <taxon>Tracheophyta</taxon>
        <taxon>Spermatophyta</taxon>
        <taxon>Magnoliopsida</taxon>
        <taxon>Liliopsida</taxon>
        <taxon>Poales</taxon>
        <taxon>Poaceae</taxon>
        <taxon>PACMAD clade</taxon>
        <taxon>Arundinoideae</taxon>
        <taxon>Arundineae</taxon>
        <taxon>Arundo</taxon>
    </lineage>
</organism>
<sequence>MVSSLLVACCSISSILDGVFADVHASGLLKRTLLHFSLPVCSSYRCLTKSY</sequence>
<protein>
    <submittedName>
        <fullName evidence="2">Uncharacterized protein</fullName>
    </submittedName>
</protein>